<feature type="region of interest" description="Disordered" evidence="7">
    <location>
        <begin position="727"/>
        <end position="817"/>
    </location>
</feature>
<evidence type="ECO:0000259" key="8">
    <source>
        <dbReference type="PROSITE" id="PS50004"/>
    </source>
</evidence>
<comment type="subcellular location">
    <subcellularLocation>
        <location evidence="1">Cell projection</location>
        <location evidence="1">Cilium</location>
    </subcellularLocation>
</comment>
<comment type="caution">
    <text evidence="9">The sequence shown here is derived from an EMBL/GenBank/DDBJ whole genome shotgun (WGS) entry which is preliminary data.</text>
</comment>
<dbReference type="GO" id="GO:0031870">
    <property type="term" value="F:thromboxane A2 receptor binding"/>
    <property type="evidence" value="ECO:0007669"/>
    <property type="project" value="TreeGrafter"/>
</dbReference>
<dbReference type="SUPFAM" id="SSF49562">
    <property type="entry name" value="C2 domain (Calcium/lipid-binding domain, CaLB)"/>
    <property type="match status" value="1"/>
</dbReference>
<organism evidence="9 10">
    <name type="scientific">Cnephaeus nilssonii</name>
    <name type="common">Northern bat</name>
    <name type="synonym">Eptesicus nilssonii</name>
    <dbReference type="NCBI Taxonomy" id="3371016"/>
    <lineage>
        <taxon>Eukaryota</taxon>
        <taxon>Metazoa</taxon>
        <taxon>Chordata</taxon>
        <taxon>Craniata</taxon>
        <taxon>Vertebrata</taxon>
        <taxon>Euteleostomi</taxon>
        <taxon>Mammalia</taxon>
        <taxon>Eutheria</taxon>
        <taxon>Laurasiatheria</taxon>
        <taxon>Chiroptera</taxon>
        <taxon>Yangochiroptera</taxon>
        <taxon>Vespertilionidae</taxon>
        <taxon>Cnephaeus</taxon>
    </lineage>
</organism>
<dbReference type="InterPro" id="IPR031139">
    <property type="entry name" value="RPGRIP1_fam"/>
</dbReference>
<dbReference type="FunFam" id="2.60.40.150:FF:000073">
    <property type="entry name" value="protein fantom isoform X1"/>
    <property type="match status" value="1"/>
</dbReference>
<dbReference type="GO" id="GO:0005856">
    <property type="term" value="C:cytoskeleton"/>
    <property type="evidence" value="ECO:0007669"/>
    <property type="project" value="UniProtKB-ARBA"/>
</dbReference>
<dbReference type="Gene3D" id="2.60.40.150">
    <property type="entry name" value="C2 domain"/>
    <property type="match status" value="1"/>
</dbReference>
<evidence type="ECO:0000256" key="4">
    <source>
        <dbReference type="ARBA" id="ARBA00023069"/>
    </source>
</evidence>
<evidence type="ECO:0000256" key="1">
    <source>
        <dbReference type="ARBA" id="ARBA00004138"/>
    </source>
</evidence>
<proteinExistence type="inferred from homology"/>
<dbReference type="GO" id="GO:0032391">
    <property type="term" value="C:photoreceptor connecting cilium"/>
    <property type="evidence" value="ECO:0007669"/>
    <property type="project" value="TreeGrafter"/>
</dbReference>
<dbReference type="PANTHER" id="PTHR14240">
    <property type="entry name" value="RETINITIS PIGMENTOSA GTPASE REGULATOR-INTERACTING PROTEIN"/>
    <property type="match status" value="1"/>
</dbReference>
<dbReference type="InterPro" id="IPR000008">
    <property type="entry name" value="C2_dom"/>
</dbReference>
<comment type="similarity">
    <text evidence="2">Belongs to the RPGRIP1 family.</text>
</comment>
<dbReference type="PANTHER" id="PTHR14240:SF4">
    <property type="entry name" value="PROTEIN FANTOM"/>
    <property type="match status" value="1"/>
</dbReference>
<evidence type="ECO:0000256" key="6">
    <source>
        <dbReference type="SAM" id="Coils"/>
    </source>
</evidence>
<evidence type="ECO:0000256" key="3">
    <source>
        <dbReference type="ARBA" id="ARBA00023054"/>
    </source>
</evidence>
<dbReference type="GO" id="GO:0046548">
    <property type="term" value="P:retinal rod cell development"/>
    <property type="evidence" value="ECO:0007669"/>
    <property type="project" value="TreeGrafter"/>
</dbReference>
<evidence type="ECO:0000313" key="9">
    <source>
        <dbReference type="EMBL" id="KAK1330646.1"/>
    </source>
</evidence>
<feature type="coiled-coil region" evidence="6">
    <location>
        <begin position="106"/>
        <end position="140"/>
    </location>
</feature>
<name>A0AA40LEP0_CNENI</name>
<dbReference type="Pfam" id="PF11618">
    <property type="entry name" value="C2-C2_1"/>
    <property type="match status" value="1"/>
</dbReference>
<keyword evidence="3 6" id="KW-0175">Coiled coil</keyword>
<gene>
    <name evidence="9" type="ORF">QTO34_010842</name>
</gene>
<dbReference type="InterPro" id="IPR021656">
    <property type="entry name" value="C2-C2_1"/>
</dbReference>
<sequence length="855" mass="98677">MSGPTDETAGDLPVKDIGLNLFGVGGLQETSATRTMKSHQVIVSRISREELEDRFLRLHDENILLKQHACKQEDKIKRMATKLIRLVNDKKRCERAGGGPKRLGRDVELEEMIEQLQEKVHELERQNEALKNRLISAKQQLQVQGGRQAPYSYVQSRVNTGRRKASESAGAQDCPRKGIRFQDVDVDQPMLTKYGNNLLEEARGEIRNLEDVIQSQRGQIEELEQLTEILKTQLRRKENEIELSLLQLREQQATDQRSNIRDNVEMIKLHKQLVEKSNALSVMEGKFIQLQEKQKTLRISHDALMANGDELNKQLKEQRVKCSRLEKQLHSVTFSERRIEELQDRINDLEKERELLKENYDKLYNSAFSAAQEEQWKVKEQQLKVQIAQLETALKSDLTDKAEILDRLKTERDQNEKLVQENRELQLRCLEEKQQLDDLKNRMKFYNQESDVNAEELSEALLLIKMEVEAVTQKMENLQQDYELKVEQYVHLLDVRAARIQKLEAQLKDIAYGTKQYKFKPEILPDDSVDEFDDTIHLERGENLFEIHIHRVAFSSEVSQASGDKEPLTFCTYAFYDFELQTTPICRGLRPEYNFTSQYLVHINDLFLHYIHKNTVTLEVHQAYSMDYETIAACQLRFHEILEKSGRIFGTASLVGTKEDVPNFGTVEYWFQLKVPVDQAIRLYRERAKALGYMTSNFKGPAQRQWAPTPKPRQRFTAVEKKVSFVADITPHQNSAPRESRVGQGREHTGHTQPENGGDVSLLSQGQLTQPSTTSSEDETEITEELEPEDEEDRSASDSDECIIPEPVSKNIPQSRSVESIYTDNSEHVACSSYLSDFDGCCLSRPEFRNAVLTC</sequence>
<evidence type="ECO:0000256" key="2">
    <source>
        <dbReference type="ARBA" id="ARBA00006042"/>
    </source>
</evidence>
<feature type="domain" description="C2" evidence="8">
    <location>
        <begin position="515"/>
        <end position="652"/>
    </location>
</feature>
<dbReference type="Proteomes" id="UP001177744">
    <property type="component" value="Unassembled WGS sequence"/>
</dbReference>
<dbReference type="AlphaFoldDB" id="A0AA40LEP0"/>
<keyword evidence="10" id="KW-1185">Reference proteome</keyword>
<accession>A0AA40LEP0</accession>
<keyword evidence="5" id="KW-0966">Cell projection</keyword>
<protein>
    <recommendedName>
        <fullName evidence="8">C2 domain-containing protein</fullName>
    </recommendedName>
</protein>
<reference evidence="9" key="1">
    <citation type="submission" date="2023-06" db="EMBL/GenBank/DDBJ databases">
        <title>Reference genome for the Northern bat (Eptesicus nilssonii), a most northern bat species.</title>
        <authorList>
            <person name="Laine V.N."/>
            <person name="Pulliainen A.T."/>
            <person name="Lilley T.M."/>
        </authorList>
    </citation>
    <scope>NUCLEOTIDE SEQUENCE</scope>
    <source>
        <strain evidence="9">BLF_Eptnil</strain>
        <tissue evidence="9">Kidney</tissue>
    </source>
</reference>
<dbReference type="PROSITE" id="PS50004">
    <property type="entry name" value="C2"/>
    <property type="match status" value="1"/>
</dbReference>
<feature type="compositionally biased region" description="Acidic residues" evidence="7">
    <location>
        <begin position="776"/>
        <end position="803"/>
    </location>
</feature>
<dbReference type="GO" id="GO:1905515">
    <property type="term" value="P:non-motile cilium assembly"/>
    <property type="evidence" value="ECO:0007669"/>
    <property type="project" value="TreeGrafter"/>
</dbReference>
<dbReference type="InterPro" id="IPR035892">
    <property type="entry name" value="C2_domain_sf"/>
</dbReference>
<evidence type="ECO:0000256" key="5">
    <source>
        <dbReference type="ARBA" id="ARBA00023273"/>
    </source>
</evidence>
<evidence type="ECO:0000313" key="10">
    <source>
        <dbReference type="Proteomes" id="UP001177744"/>
    </source>
</evidence>
<feature type="compositionally biased region" description="Basic and acidic residues" evidence="7">
    <location>
        <begin position="738"/>
        <end position="750"/>
    </location>
</feature>
<feature type="coiled-coil region" evidence="6">
    <location>
        <begin position="199"/>
        <end position="254"/>
    </location>
</feature>
<feature type="compositionally biased region" description="Polar residues" evidence="7">
    <location>
        <begin position="762"/>
        <end position="771"/>
    </location>
</feature>
<keyword evidence="4" id="KW-0969">Cilium</keyword>
<feature type="coiled-coil region" evidence="6">
    <location>
        <begin position="308"/>
        <end position="366"/>
    </location>
</feature>
<evidence type="ECO:0000256" key="7">
    <source>
        <dbReference type="SAM" id="MobiDB-lite"/>
    </source>
</evidence>
<feature type="coiled-coil region" evidence="6">
    <location>
        <begin position="401"/>
        <end position="488"/>
    </location>
</feature>
<dbReference type="EMBL" id="JAULJE010000021">
    <property type="protein sequence ID" value="KAK1330646.1"/>
    <property type="molecule type" value="Genomic_DNA"/>
</dbReference>